<feature type="transmembrane region" description="Helical" evidence="2">
    <location>
        <begin position="676"/>
        <end position="694"/>
    </location>
</feature>
<dbReference type="OrthoDB" id="100544at2"/>
<feature type="transmembrane region" description="Helical" evidence="2">
    <location>
        <begin position="245"/>
        <end position="265"/>
    </location>
</feature>
<feature type="transmembrane region" description="Helical" evidence="2">
    <location>
        <begin position="481"/>
        <end position="512"/>
    </location>
</feature>
<feature type="transmembrane region" description="Helical" evidence="2">
    <location>
        <begin position="454"/>
        <end position="475"/>
    </location>
</feature>
<dbReference type="PANTHER" id="PTHR10728:SF40">
    <property type="entry name" value="PATATIN FAMILY PROTEIN"/>
    <property type="match status" value="1"/>
</dbReference>
<reference evidence="3 4" key="1">
    <citation type="submission" date="2019-02" db="EMBL/GenBank/DDBJ databases">
        <title>Genomic Encyclopedia of Archaeal and Bacterial Type Strains, Phase II (KMG-II): from individual species to whole genera.</title>
        <authorList>
            <person name="Goeker M."/>
        </authorList>
    </citation>
    <scope>NUCLEOTIDE SEQUENCE [LARGE SCALE GENOMIC DNA]</scope>
    <source>
        <strain evidence="3 4">DSM 18101</strain>
    </source>
</reference>
<dbReference type="RefSeq" id="WP_130418835.1">
    <property type="nucleotide sequence ID" value="NZ_SHKW01000001.1"/>
</dbReference>
<evidence type="ECO:0000313" key="3">
    <source>
        <dbReference type="EMBL" id="RZU40820.1"/>
    </source>
</evidence>
<accession>A0A4Q7YTD7</accession>
<feature type="transmembrane region" description="Helical" evidence="2">
    <location>
        <begin position="321"/>
        <end position="341"/>
    </location>
</feature>
<dbReference type="PANTHER" id="PTHR10728">
    <property type="entry name" value="CYTOSOLIC PHOSPHOLIPASE A2"/>
    <property type="match status" value="1"/>
</dbReference>
<feature type="transmembrane region" description="Helical" evidence="2">
    <location>
        <begin position="629"/>
        <end position="655"/>
    </location>
</feature>
<keyword evidence="2" id="KW-1133">Transmembrane helix</keyword>
<sequence>MANSGSSSVDPKLQEGELREGAATAYCLRLAQQIRAYSASLTVEGDIAAFAQSWRLAFKRAVPALGALDTESMAALLHKEPRAQARLATLTEYPPKKWLLEQELAAKGHWPPADPQKDAYAIADELQLTGICFSGGGIRSATFNLGVLQGLAASDRINSFDYLSTVSGGGYIHQFFASWISCENIEKVKQQLQPLPGPPSQRSFWPEPLRWLRRYSNYLTPRVGLFTADTWVAFAIWLRNTFLNQIVLISSIMLVMLLPHFYLSSRGRVAHFLLDHGLFAAALIFAGFLFSSCIIFFTQLVHPPADHCHPVEESGFGQTGVLGLVFVPVLISVFALCPYLYRSSFWAGPPLPQTVPHSAAELRHWNRVQRVVGTVNWPENTGIVPLSTRVHISHLHRLAEKDERPAASSNPGKPSLPPPGEPDAMNNLRAWQEAYSFHWWQPLTGFDQDTSTSWVFTSMLAGIALLVLSAARAIPQNWRRIIVLLGMAGAVGCGYVLINLARLVIFIASFFLPLEHVTRAAIPLLPWLGLTVVFVSIEIAGGLVGNLVDGSVREWFARLRAWSFLFGLVWFAFTASSLLGPGLVSWLFHVAHVGKPLWIGWIGTTLVSVLAGKSSIISGTPKDEKSKPALLLNMLALIGPPVFIAGLVLTLSWVIEKALASIQSQIGDQIVPHSDFFVLLAMLAVTALLFGWRIDVNEFSLHSFYRDRIARCYAGASNPDRRANRFTGFAASDKRLRLIDLLPARFNDARLSNLWANTCGPDLCSTAPQPPVYEGPFPIFCTTLNLSFGQDLAYQERKGVSFAFTPLYCGYDVGWTEADTDRVQFNGYAPTRSFAYDDGGPRMATAVATSGAAMSPNWGFHSSPTMAFLLTIFNVRLGLWIRNPRHKRFRLRGRHSNPASPWFGLFYLLAELFGLVNDEAAFVYLTDGGHFENMGLYELVRRHCATIVICDAEQDGDLSFQGIGMAIRKCRIDHGAEITLDLSQMEPTGTPAASPYPCIAGTIRYSNGAVGQILYIKSAYTRDLPADVVNFHKENPTFPNTSTLDQWFSESQFESYRRLGQHYACSDRVRTWLDRHLPVRRA</sequence>
<feature type="transmembrane region" description="Helical" evidence="2">
    <location>
        <begin position="524"/>
        <end position="544"/>
    </location>
</feature>
<feature type="region of interest" description="Disordered" evidence="1">
    <location>
        <begin position="401"/>
        <end position="423"/>
    </location>
</feature>
<organism evidence="3 4">
    <name type="scientific">Edaphobacter modestus</name>
    <dbReference type="NCBI Taxonomy" id="388466"/>
    <lineage>
        <taxon>Bacteria</taxon>
        <taxon>Pseudomonadati</taxon>
        <taxon>Acidobacteriota</taxon>
        <taxon>Terriglobia</taxon>
        <taxon>Terriglobales</taxon>
        <taxon>Acidobacteriaceae</taxon>
        <taxon>Edaphobacter</taxon>
    </lineage>
</organism>
<feature type="transmembrane region" description="Helical" evidence="2">
    <location>
        <begin position="864"/>
        <end position="881"/>
    </location>
</feature>
<dbReference type="GO" id="GO:0005829">
    <property type="term" value="C:cytosol"/>
    <property type="evidence" value="ECO:0007669"/>
    <property type="project" value="TreeGrafter"/>
</dbReference>
<comment type="caution">
    <text evidence="3">The sequence shown here is derived from an EMBL/GenBank/DDBJ whole genome shotgun (WGS) entry which is preliminary data.</text>
</comment>
<evidence type="ECO:0000256" key="2">
    <source>
        <dbReference type="SAM" id="Phobius"/>
    </source>
</evidence>
<keyword evidence="2" id="KW-0812">Transmembrane</keyword>
<dbReference type="GO" id="GO:0004623">
    <property type="term" value="F:phospholipase A2 activity"/>
    <property type="evidence" value="ECO:0007669"/>
    <property type="project" value="TreeGrafter"/>
</dbReference>
<evidence type="ECO:0008006" key="5">
    <source>
        <dbReference type="Google" id="ProtNLM"/>
    </source>
</evidence>
<feature type="transmembrane region" description="Helical" evidence="2">
    <location>
        <begin position="597"/>
        <end position="617"/>
    </location>
</feature>
<protein>
    <recommendedName>
        <fullName evidence="5">Patatin-like phospholipase</fullName>
    </recommendedName>
</protein>
<gene>
    <name evidence="3" type="ORF">BDD14_2306</name>
</gene>
<keyword evidence="2" id="KW-0472">Membrane</keyword>
<dbReference type="Proteomes" id="UP000292958">
    <property type="component" value="Unassembled WGS sequence"/>
</dbReference>
<proteinExistence type="predicted"/>
<name>A0A4Q7YTD7_9BACT</name>
<dbReference type="Gene3D" id="3.40.1090.10">
    <property type="entry name" value="Cytosolic phospholipase A2 catalytic domain"/>
    <property type="match status" value="2"/>
</dbReference>
<feature type="transmembrane region" description="Helical" evidence="2">
    <location>
        <begin position="564"/>
        <end position="588"/>
    </location>
</feature>
<evidence type="ECO:0000256" key="1">
    <source>
        <dbReference type="SAM" id="MobiDB-lite"/>
    </source>
</evidence>
<dbReference type="AlphaFoldDB" id="A0A4Q7YTD7"/>
<keyword evidence="4" id="KW-1185">Reference proteome</keyword>
<dbReference type="InterPro" id="IPR016035">
    <property type="entry name" value="Acyl_Trfase/lysoPLipase"/>
</dbReference>
<evidence type="ECO:0000313" key="4">
    <source>
        <dbReference type="Proteomes" id="UP000292958"/>
    </source>
</evidence>
<dbReference type="SUPFAM" id="SSF52151">
    <property type="entry name" value="FabD/lysophospholipase-like"/>
    <property type="match status" value="2"/>
</dbReference>
<feature type="transmembrane region" description="Helical" evidence="2">
    <location>
        <begin position="277"/>
        <end position="301"/>
    </location>
</feature>
<dbReference type="EMBL" id="SHKW01000001">
    <property type="protein sequence ID" value="RZU40820.1"/>
    <property type="molecule type" value="Genomic_DNA"/>
</dbReference>
<dbReference type="GO" id="GO:0046475">
    <property type="term" value="P:glycerophospholipid catabolic process"/>
    <property type="evidence" value="ECO:0007669"/>
    <property type="project" value="TreeGrafter"/>
</dbReference>